<comment type="caution">
    <text evidence="1">The sequence shown here is derived from an EMBL/GenBank/DDBJ whole genome shotgun (WGS) entry which is preliminary data.</text>
</comment>
<protein>
    <submittedName>
        <fullName evidence="1">Uncharacterized protein</fullName>
    </submittedName>
</protein>
<evidence type="ECO:0000313" key="2">
    <source>
        <dbReference type="Proteomes" id="UP000784128"/>
    </source>
</evidence>
<dbReference type="EMBL" id="JAHDYS010000023">
    <property type="protein sequence ID" value="MBT1073489.1"/>
    <property type="molecule type" value="Genomic_DNA"/>
</dbReference>
<dbReference type="RefSeq" id="WP_214301575.1">
    <property type="nucleotide sequence ID" value="NZ_JAHDYS010000023.1"/>
</dbReference>
<keyword evidence="2" id="KW-1185">Reference proteome</keyword>
<accession>A0ABS5UCQ3</accession>
<name>A0ABS5UCQ3_9BACT</name>
<proteinExistence type="predicted"/>
<reference evidence="1 2" key="1">
    <citation type="submission" date="2021-05" db="EMBL/GenBank/DDBJ databases">
        <title>The draft genome of Geobacter chapellei DSM 13688.</title>
        <authorList>
            <person name="Xu Z."/>
            <person name="Masuda Y."/>
            <person name="Itoh H."/>
            <person name="Senoo K."/>
        </authorList>
    </citation>
    <scope>NUCLEOTIDE SEQUENCE [LARGE SCALE GENOMIC DNA]</scope>
    <source>
        <strain evidence="1 2">DSM 13688</strain>
    </source>
</reference>
<dbReference type="Proteomes" id="UP000784128">
    <property type="component" value="Unassembled WGS sequence"/>
</dbReference>
<gene>
    <name evidence="1" type="ORF">KJB30_17010</name>
</gene>
<organism evidence="1 2">
    <name type="scientific">Pelotalea chapellei</name>
    <dbReference type="NCBI Taxonomy" id="44671"/>
    <lineage>
        <taxon>Bacteria</taxon>
        <taxon>Pseudomonadati</taxon>
        <taxon>Thermodesulfobacteriota</taxon>
        <taxon>Desulfuromonadia</taxon>
        <taxon>Geobacterales</taxon>
        <taxon>Geobacteraceae</taxon>
        <taxon>Pelotalea</taxon>
    </lineage>
</organism>
<sequence length="88" mass="9710">METNEIVSALMGTLPDPSEVVFAITMQDLVAAIVRRIGEGALMLTPNDLLLAREEVQASIGHNLDEREFIDIGLDSWEISKNLEVTRS</sequence>
<evidence type="ECO:0000313" key="1">
    <source>
        <dbReference type="EMBL" id="MBT1073489.1"/>
    </source>
</evidence>